<evidence type="ECO:0000313" key="5">
    <source>
        <dbReference type="EMBL" id="TKJ39903.1"/>
    </source>
</evidence>
<dbReference type="PROSITE" id="PS51379">
    <property type="entry name" value="4FE4S_FER_2"/>
    <property type="match status" value="1"/>
</dbReference>
<evidence type="ECO:0000256" key="3">
    <source>
        <dbReference type="ARBA" id="ARBA00023014"/>
    </source>
</evidence>
<accession>A0A532UY79</accession>
<name>A0A532UY79_UNCT6</name>
<dbReference type="InterPro" id="IPR017900">
    <property type="entry name" value="4Fe4S_Fe_S_CS"/>
</dbReference>
<evidence type="ECO:0000256" key="2">
    <source>
        <dbReference type="ARBA" id="ARBA00023004"/>
    </source>
</evidence>
<dbReference type="Gene3D" id="3.30.70.20">
    <property type="match status" value="1"/>
</dbReference>
<dbReference type="GO" id="GO:0046872">
    <property type="term" value="F:metal ion binding"/>
    <property type="evidence" value="ECO:0007669"/>
    <property type="project" value="UniProtKB-KW"/>
</dbReference>
<gene>
    <name evidence="5" type="ORF">CEE36_09985</name>
</gene>
<evidence type="ECO:0000256" key="1">
    <source>
        <dbReference type="ARBA" id="ARBA00022723"/>
    </source>
</evidence>
<organism evidence="5 6">
    <name type="scientific">candidate division TA06 bacterium B3_TA06</name>
    <dbReference type="NCBI Taxonomy" id="2012487"/>
    <lineage>
        <taxon>Bacteria</taxon>
        <taxon>Bacteria division TA06</taxon>
    </lineage>
</organism>
<dbReference type="SUPFAM" id="SSF46548">
    <property type="entry name" value="alpha-helical ferredoxin"/>
    <property type="match status" value="1"/>
</dbReference>
<dbReference type="PANTHER" id="PTHR42827:SF1">
    <property type="entry name" value="IRON-SULFUR CLUSTER-BINDING PROTEIN"/>
    <property type="match status" value="1"/>
</dbReference>
<feature type="domain" description="4Fe-4S ferredoxin-type" evidence="4">
    <location>
        <begin position="158"/>
        <end position="187"/>
    </location>
</feature>
<proteinExistence type="predicted"/>
<dbReference type="PANTHER" id="PTHR42827">
    <property type="entry name" value="IRON-SULFUR CLUSTER-BINDING PROTEIN-RELATED"/>
    <property type="match status" value="1"/>
</dbReference>
<reference evidence="5 6" key="1">
    <citation type="submission" date="2017-06" db="EMBL/GenBank/DDBJ databases">
        <title>Novel microbial phyla capable of carbon fixation and sulfur reduction in deep-sea sediments.</title>
        <authorList>
            <person name="Huang J."/>
            <person name="Baker B."/>
            <person name="Wang Y."/>
        </authorList>
    </citation>
    <scope>NUCLEOTIDE SEQUENCE [LARGE SCALE GENOMIC DNA]</scope>
    <source>
        <strain evidence="5">B3_TA06</strain>
    </source>
</reference>
<dbReference type="InterPro" id="IPR017896">
    <property type="entry name" value="4Fe4S_Fe-S-bd"/>
</dbReference>
<evidence type="ECO:0000313" key="6">
    <source>
        <dbReference type="Proteomes" id="UP000317778"/>
    </source>
</evidence>
<dbReference type="Proteomes" id="UP000317778">
    <property type="component" value="Unassembled WGS sequence"/>
</dbReference>
<protein>
    <recommendedName>
        <fullName evidence="4">4Fe-4S ferredoxin-type domain-containing protein</fullName>
    </recommendedName>
</protein>
<comment type="caution">
    <text evidence="5">The sequence shown here is derived from an EMBL/GenBank/DDBJ whole genome shotgun (WGS) entry which is preliminary data.</text>
</comment>
<keyword evidence="3" id="KW-0411">Iron-sulfur</keyword>
<dbReference type="GO" id="GO:0051536">
    <property type="term" value="F:iron-sulfur cluster binding"/>
    <property type="evidence" value="ECO:0007669"/>
    <property type="project" value="UniProtKB-KW"/>
</dbReference>
<keyword evidence="1" id="KW-0479">Metal-binding</keyword>
<keyword evidence="2" id="KW-0408">Iron</keyword>
<evidence type="ECO:0000259" key="4">
    <source>
        <dbReference type="PROSITE" id="PS51379"/>
    </source>
</evidence>
<dbReference type="EMBL" id="NJBO01000021">
    <property type="protein sequence ID" value="TKJ39903.1"/>
    <property type="molecule type" value="Genomic_DNA"/>
</dbReference>
<sequence length="227" mass="25203">MSQSLTAELISFSKERGADLFGIADLSRISPERNLVSDALKTRLKYAVVGAIRLSETVLSEITDHPTKSYYHHYRMVNMALDQLALSVTRFLQERDFAAYPVPASQITDWKNQQGIFSHKHAAVQAGLGWIGRSNLLVTPQFGSQVRLVSVLTDAPLEAAKPLHEDCGVCRACLAVCPAEAIKDDPAAFDHHRCYAQLDSFVRKRIVGQHICGICVRACSPEQIRNR</sequence>
<dbReference type="PROSITE" id="PS00198">
    <property type="entry name" value="4FE4S_FER_1"/>
    <property type="match status" value="1"/>
</dbReference>
<dbReference type="AlphaFoldDB" id="A0A532UY79"/>